<proteinExistence type="predicted"/>
<feature type="domain" description="Endonuclease/exonuclease/phosphatase" evidence="1">
    <location>
        <begin position="8"/>
        <end position="79"/>
    </location>
</feature>
<dbReference type="EMBL" id="BGZK01001092">
    <property type="protein sequence ID" value="GBP70962.1"/>
    <property type="molecule type" value="Genomic_DNA"/>
</dbReference>
<keyword evidence="3" id="KW-1185">Reference proteome</keyword>
<reference evidence="2 3" key="1">
    <citation type="journal article" date="2019" name="Commun. Biol.">
        <title>The bagworm genome reveals a unique fibroin gene that provides high tensile strength.</title>
        <authorList>
            <person name="Kono N."/>
            <person name="Nakamura H."/>
            <person name="Ohtoshi R."/>
            <person name="Tomita M."/>
            <person name="Numata K."/>
            <person name="Arakawa K."/>
        </authorList>
    </citation>
    <scope>NUCLEOTIDE SEQUENCE [LARGE SCALE GENOMIC DNA]</scope>
</reference>
<gene>
    <name evidence="2" type="ORF">EVAR_48970_1</name>
</gene>
<organism evidence="2 3">
    <name type="scientific">Eumeta variegata</name>
    <name type="common">Bagworm moth</name>
    <name type="synonym">Eumeta japonica</name>
    <dbReference type="NCBI Taxonomy" id="151549"/>
    <lineage>
        <taxon>Eukaryota</taxon>
        <taxon>Metazoa</taxon>
        <taxon>Ecdysozoa</taxon>
        <taxon>Arthropoda</taxon>
        <taxon>Hexapoda</taxon>
        <taxon>Insecta</taxon>
        <taxon>Pterygota</taxon>
        <taxon>Neoptera</taxon>
        <taxon>Endopterygota</taxon>
        <taxon>Lepidoptera</taxon>
        <taxon>Glossata</taxon>
        <taxon>Ditrysia</taxon>
        <taxon>Tineoidea</taxon>
        <taxon>Psychidae</taxon>
        <taxon>Oiketicinae</taxon>
        <taxon>Eumeta</taxon>
    </lineage>
</organism>
<sequence>MTGHGTMIIVSVYLPPKKLLLRSDIETLLALGDAVILFDDLNSKNTDWRYNTTNASGRTLATLTEDHELAIIVPLTQTHLPANTTYLKLGSFTGEEQPIEIKTIIDWKRVSTAFEKVDTPNLNVVPDNIVSNNGIDTAIEALTKHIRSVLKRCQRKVPANSDRRGLPADVRADKS</sequence>
<dbReference type="InterPro" id="IPR036691">
    <property type="entry name" value="Endo/exonu/phosph_ase_sf"/>
</dbReference>
<evidence type="ECO:0000259" key="1">
    <source>
        <dbReference type="Pfam" id="PF14529"/>
    </source>
</evidence>
<dbReference type="InterPro" id="IPR005135">
    <property type="entry name" value="Endo/exonuclease/phosphatase"/>
</dbReference>
<comment type="caution">
    <text evidence="2">The sequence shown here is derived from an EMBL/GenBank/DDBJ whole genome shotgun (WGS) entry which is preliminary data.</text>
</comment>
<dbReference type="Proteomes" id="UP000299102">
    <property type="component" value="Unassembled WGS sequence"/>
</dbReference>
<accession>A0A4C1Y807</accession>
<dbReference type="OrthoDB" id="10065625at2759"/>
<name>A0A4C1Y807_EUMVA</name>
<dbReference type="Pfam" id="PF14529">
    <property type="entry name" value="Exo_endo_phos_2"/>
    <property type="match status" value="1"/>
</dbReference>
<dbReference type="Gene3D" id="3.60.10.10">
    <property type="entry name" value="Endonuclease/exonuclease/phosphatase"/>
    <property type="match status" value="1"/>
</dbReference>
<dbReference type="GO" id="GO:0003824">
    <property type="term" value="F:catalytic activity"/>
    <property type="evidence" value="ECO:0007669"/>
    <property type="project" value="InterPro"/>
</dbReference>
<evidence type="ECO:0000313" key="3">
    <source>
        <dbReference type="Proteomes" id="UP000299102"/>
    </source>
</evidence>
<dbReference type="SUPFAM" id="SSF56219">
    <property type="entry name" value="DNase I-like"/>
    <property type="match status" value="1"/>
</dbReference>
<dbReference type="AlphaFoldDB" id="A0A4C1Y807"/>
<protein>
    <recommendedName>
        <fullName evidence="1">Endonuclease/exonuclease/phosphatase domain-containing protein</fullName>
    </recommendedName>
</protein>
<evidence type="ECO:0000313" key="2">
    <source>
        <dbReference type="EMBL" id="GBP70962.1"/>
    </source>
</evidence>